<keyword evidence="4 5" id="KW-0472">Membrane</keyword>
<keyword evidence="2 5" id="KW-0812">Transmembrane</keyword>
<dbReference type="GO" id="GO:0055085">
    <property type="term" value="P:transmembrane transport"/>
    <property type="evidence" value="ECO:0007669"/>
    <property type="project" value="InterPro"/>
</dbReference>
<dbReference type="InterPro" id="IPR011547">
    <property type="entry name" value="SLC26A/SulP_dom"/>
</dbReference>
<feature type="transmembrane region" description="Helical" evidence="5">
    <location>
        <begin position="221"/>
        <end position="238"/>
    </location>
</feature>
<name>A0A9Q6S7Q4_9BURK</name>
<evidence type="ECO:0000259" key="6">
    <source>
        <dbReference type="PROSITE" id="PS50801"/>
    </source>
</evidence>
<dbReference type="Gene3D" id="3.30.750.24">
    <property type="entry name" value="STAS domain"/>
    <property type="match status" value="1"/>
</dbReference>
<evidence type="ECO:0000313" key="10">
    <source>
        <dbReference type="Proteomes" id="UP001462961"/>
    </source>
</evidence>
<feature type="transmembrane region" description="Helical" evidence="5">
    <location>
        <begin position="42"/>
        <end position="60"/>
    </location>
</feature>
<dbReference type="InterPro" id="IPR036513">
    <property type="entry name" value="STAS_dom_sf"/>
</dbReference>
<evidence type="ECO:0000313" key="8">
    <source>
        <dbReference type="EMBL" id="QLB66023.1"/>
    </source>
</evidence>
<evidence type="ECO:0000313" key="7">
    <source>
        <dbReference type="EMBL" id="MEO1753033.1"/>
    </source>
</evidence>
<dbReference type="Proteomes" id="UP000509548">
    <property type="component" value="Chromosome 2"/>
</dbReference>
<sequence length="577" mass="61558">MQPDTSISRAGHAATGTRRWLRWLPGLAMLKEYQASWLPRDIAAGLVLTTMLVPVGIAYAEASGVPGVYGLYATIVPLLVYAVFGPSRILVLGPDSALAAPILAVVISIAPGDPARAIAVASMMAVVSGMFCICMGLLRLGFITELLSKPIRYGYMNGIAITVLISQLPKLFAISIDEGGPLRDLLSLGTAIADGKANWYSFAVGAGSLALILFLKRFEKVPGILIAVILATLSVSVFDLDSLGVKVLGKIPQGLPSFVLPWASGADLGKIVVGGCAVALVAFADTSVLSRSFAARFKSRVDPNQEMVGLGAANLAAGFFQGFPISSSSSRTPVAEAAGAKTQLTGVVGALAVATLLMAAPNLMRYLPNSALAAVVIAAAIGLFEFADLRRIYRIQQWEFWLSIVCFAGVAVFGAIPGIGIAIAIAVIEFLWDGWRPHYAVLGRVEDVRGYHDIKRYPHATRIPGLVLFRWDAPLFFANAELFQERVLEAVDESPTPVRRVVVAAEPVTSVDVTSADMLRELIRILGERGIALHFAELKDPVRDKLKRFELMDLIGDERFHPTLGSAVDDHLGKSGT</sequence>
<evidence type="ECO:0000256" key="3">
    <source>
        <dbReference type="ARBA" id="ARBA00022989"/>
    </source>
</evidence>
<dbReference type="EMBL" id="CP015959">
    <property type="protein sequence ID" value="QLB66023.1"/>
    <property type="molecule type" value="Genomic_DNA"/>
</dbReference>
<feature type="transmembrane region" description="Helical" evidence="5">
    <location>
        <begin position="197"/>
        <end position="214"/>
    </location>
</feature>
<feature type="transmembrane region" description="Helical" evidence="5">
    <location>
        <begin position="370"/>
        <end position="388"/>
    </location>
</feature>
<dbReference type="SUPFAM" id="SSF52091">
    <property type="entry name" value="SpoIIaa-like"/>
    <property type="match status" value="1"/>
</dbReference>
<feature type="transmembrane region" description="Helical" evidence="5">
    <location>
        <begin position="91"/>
        <end position="111"/>
    </location>
</feature>
<reference evidence="8" key="2">
    <citation type="submission" date="2016-06" db="EMBL/GenBank/DDBJ databases">
        <authorList>
            <person name="Huang P."/>
            <person name="Jiang X."/>
            <person name="Liu X."/>
        </authorList>
    </citation>
    <scope>NUCLEOTIDE SEQUENCE</scope>
    <source>
        <strain evidence="8">852011</strain>
    </source>
</reference>
<evidence type="ECO:0000256" key="2">
    <source>
        <dbReference type="ARBA" id="ARBA00022692"/>
    </source>
</evidence>
<reference evidence="7 10" key="3">
    <citation type="submission" date="2024-01" db="EMBL/GenBank/DDBJ databases">
        <title>The diversity of rhizobia nodulating Mimosa spp. in eleven states of Brazil covering several biomes is determined by host plant, location, and edaphic factors.</title>
        <authorList>
            <person name="Rouws L."/>
            <person name="Barauna A."/>
            <person name="Beukes C."/>
            <person name="De Faria S.M."/>
            <person name="Gross E."/>
            <person name="Dos Reis Junior F.B."/>
            <person name="Simon M."/>
            <person name="Maluk M."/>
            <person name="Odee D.W."/>
            <person name="Kenicer G."/>
            <person name="Young J.P.W."/>
            <person name="Reis V.M."/>
            <person name="Zilli J."/>
            <person name="James E.K."/>
        </authorList>
    </citation>
    <scope>NUCLEOTIDE SEQUENCE [LARGE SCALE GENOMIC DNA]</scope>
    <source>
        <strain evidence="7 10">JHI1651</strain>
    </source>
</reference>
<keyword evidence="3 5" id="KW-1133">Transmembrane helix</keyword>
<dbReference type="PROSITE" id="PS50801">
    <property type="entry name" value="STAS"/>
    <property type="match status" value="1"/>
</dbReference>
<feature type="domain" description="STAS" evidence="6">
    <location>
        <begin position="456"/>
        <end position="571"/>
    </location>
</feature>
<dbReference type="Pfam" id="PF00916">
    <property type="entry name" value="Sulfate_transp"/>
    <property type="match status" value="1"/>
</dbReference>
<evidence type="ECO:0000256" key="1">
    <source>
        <dbReference type="ARBA" id="ARBA00004141"/>
    </source>
</evidence>
<organism evidence="8 9">
    <name type="scientific">Paraburkholderia caribensis</name>
    <dbReference type="NCBI Taxonomy" id="75105"/>
    <lineage>
        <taxon>Bacteria</taxon>
        <taxon>Pseudomonadati</taxon>
        <taxon>Pseudomonadota</taxon>
        <taxon>Betaproteobacteria</taxon>
        <taxon>Burkholderiales</taxon>
        <taxon>Burkholderiaceae</taxon>
        <taxon>Paraburkholderia</taxon>
    </lineage>
</organism>
<evidence type="ECO:0000256" key="5">
    <source>
        <dbReference type="SAM" id="Phobius"/>
    </source>
</evidence>
<evidence type="ECO:0000256" key="4">
    <source>
        <dbReference type="ARBA" id="ARBA00023136"/>
    </source>
</evidence>
<proteinExistence type="predicted"/>
<feature type="transmembrane region" description="Helical" evidence="5">
    <location>
        <begin position="400"/>
        <end position="432"/>
    </location>
</feature>
<accession>A0A9Q6S7Q4</accession>
<protein>
    <submittedName>
        <fullName evidence="7">Sulfate permease</fullName>
    </submittedName>
    <submittedName>
        <fullName evidence="8">Transporter</fullName>
    </submittedName>
</protein>
<feature type="transmembrane region" description="Helical" evidence="5">
    <location>
        <begin position="344"/>
        <end position="364"/>
    </location>
</feature>
<feature type="transmembrane region" description="Helical" evidence="5">
    <location>
        <begin position="117"/>
        <end position="142"/>
    </location>
</feature>
<reference evidence="8 9" key="1">
    <citation type="journal article" date="2014" name="Genome Announc.">
        <title>Draft Genome Sequence of the Haloacid-Degrading Burkholderia caribensis Strain MBA4.</title>
        <authorList>
            <person name="Pan Y."/>
            <person name="Kong K.F."/>
            <person name="Tsang J.S."/>
        </authorList>
    </citation>
    <scope>NUCLEOTIDE SEQUENCE [LARGE SCALE GENOMIC DNA]</scope>
    <source>
        <strain evidence="8 9">852011</strain>
    </source>
</reference>
<dbReference type="NCBIfam" id="TIGR00815">
    <property type="entry name" value="sulP"/>
    <property type="match status" value="1"/>
</dbReference>
<dbReference type="InterPro" id="IPR001902">
    <property type="entry name" value="SLC26A/SulP_fam"/>
</dbReference>
<dbReference type="Proteomes" id="UP001462961">
    <property type="component" value="Unassembled WGS sequence"/>
</dbReference>
<comment type="subcellular location">
    <subcellularLocation>
        <location evidence="1">Membrane</location>
        <topology evidence="1">Multi-pass membrane protein</topology>
    </subcellularLocation>
</comment>
<feature type="transmembrane region" description="Helical" evidence="5">
    <location>
        <begin position="154"/>
        <end position="177"/>
    </location>
</feature>
<dbReference type="RefSeq" id="WP_107201794.1">
    <property type="nucleotide sequence ID" value="NZ_CADFFV010000030.1"/>
</dbReference>
<gene>
    <name evidence="7" type="primary">sulP</name>
    <name evidence="8" type="ORF">A9O66_27385</name>
    <name evidence="7" type="ORF">VOI32_03725</name>
</gene>
<dbReference type="PANTHER" id="PTHR11814">
    <property type="entry name" value="SULFATE TRANSPORTER"/>
    <property type="match status" value="1"/>
</dbReference>
<feature type="transmembrane region" description="Helical" evidence="5">
    <location>
        <begin position="271"/>
        <end position="290"/>
    </location>
</feature>
<keyword evidence="10" id="KW-1185">Reference proteome</keyword>
<evidence type="ECO:0000313" key="9">
    <source>
        <dbReference type="Proteomes" id="UP000509548"/>
    </source>
</evidence>
<dbReference type="CDD" id="cd07042">
    <property type="entry name" value="STAS_SulP_like_sulfate_transporter"/>
    <property type="match status" value="1"/>
</dbReference>
<dbReference type="EMBL" id="JAYLVJ010000003">
    <property type="protein sequence ID" value="MEO1753033.1"/>
    <property type="molecule type" value="Genomic_DNA"/>
</dbReference>
<dbReference type="AlphaFoldDB" id="A0A9Q6S7Q4"/>
<dbReference type="InterPro" id="IPR002645">
    <property type="entry name" value="STAS_dom"/>
</dbReference>
<dbReference type="Pfam" id="PF01740">
    <property type="entry name" value="STAS"/>
    <property type="match status" value="1"/>
</dbReference>
<dbReference type="GO" id="GO:0016020">
    <property type="term" value="C:membrane"/>
    <property type="evidence" value="ECO:0007669"/>
    <property type="project" value="UniProtKB-SubCell"/>
</dbReference>
<feature type="transmembrane region" description="Helical" evidence="5">
    <location>
        <begin position="66"/>
        <end position="84"/>
    </location>
</feature>